<evidence type="ECO:0000256" key="1">
    <source>
        <dbReference type="SAM" id="MobiDB-lite"/>
    </source>
</evidence>
<sequence>MKRLFKIGRSTQVVSSKDEGLGDQEDASKQGRKIDDITKMQKLFWLMKLRGEQSEKVVEEVVSTAEVSAAATITIKEITLAQALAELRSAKPKIVQAPTPIVCSQRPTQVKDKAEEEEQVRLAREKAEKVEEANISWDNIQAMIEAARTLGKEKETLCSIKSSRKEEKPPTKAQKKSTMSTYLKNMAGYKQSQLKNKSFAEIQKLFDKAMTRVNMFVDKDTELVKESSKKAETEMAQESSSKRAGEVAINSIPLATKPPSNVDWKIVKEGRISLFQIIRANGSSKRYSLMIQMLRDFDREDLETLWKLVKAKHGSTRPEEGYERVLWGDLRTMFEHYIEDTVWRNLLGNKVLIWKLIDSCSVHFVRFQDMHLFMLVEKRYPLTLAKIIEMLNKKLQIDHLNEMSYQLLKLMTK</sequence>
<protein>
    <submittedName>
        <fullName evidence="2">Uncharacterized protein</fullName>
    </submittedName>
</protein>
<keyword evidence="3" id="KW-1185">Reference proteome</keyword>
<accession>A0ABQ5B4B4</accession>
<evidence type="ECO:0000313" key="2">
    <source>
        <dbReference type="EMBL" id="GJT07764.1"/>
    </source>
</evidence>
<dbReference type="EMBL" id="BQNB010012777">
    <property type="protein sequence ID" value="GJT07764.1"/>
    <property type="molecule type" value="Genomic_DNA"/>
</dbReference>
<evidence type="ECO:0000313" key="3">
    <source>
        <dbReference type="Proteomes" id="UP001151760"/>
    </source>
</evidence>
<reference evidence="2" key="1">
    <citation type="journal article" date="2022" name="Int. J. Mol. Sci.">
        <title>Draft Genome of Tanacetum Coccineum: Genomic Comparison of Closely Related Tanacetum-Family Plants.</title>
        <authorList>
            <person name="Yamashiro T."/>
            <person name="Shiraishi A."/>
            <person name="Nakayama K."/>
            <person name="Satake H."/>
        </authorList>
    </citation>
    <scope>NUCLEOTIDE SEQUENCE</scope>
</reference>
<feature type="compositionally biased region" description="Basic and acidic residues" evidence="1">
    <location>
        <begin position="16"/>
        <end position="32"/>
    </location>
</feature>
<feature type="region of interest" description="Disordered" evidence="1">
    <location>
        <begin position="1"/>
        <end position="32"/>
    </location>
</feature>
<name>A0ABQ5B4B4_9ASTR</name>
<proteinExistence type="predicted"/>
<organism evidence="2 3">
    <name type="scientific">Tanacetum coccineum</name>
    <dbReference type="NCBI Taxonomy" id="301880"/>
    <lineage>
        <taxon>Eukaryota</taxon>
        <taxon>Viridiplantae</taxon>
        <taxon>Streptophyta</taxon>
        <taxon>Embryophyta</taxon>
        <taxon>Tracheophyta</taxon>
        <taxon>Spermatophyta</taxon>
        <taxon>Magnoliopsida</taxon>
        <taxon>eudicotyledons</taxon>
        <taxon>Gunneridae</taxon>
        <taxon>Pentapetalae</taxon>
        <taxon>asterids</taxon>
        <taxon>campanulids</taxon>
        <taxon>Asterales</taxon>
        <taxon>Asteraceae</taxon>
        <taxon>Asteroideae</taxon>
        <taxon>Anthemideae</taxon>
        <taxon>Anthemidinae</taxon>
        <taxon>Tanacetum</taxon>
    </lineage>
</organism>
<comment type="caution">
    <text evidence="2">The sequence shown here is derived from an EMBL/GenBank/DDBJ whole genome shotgun (WGS) entry which is preliminary data.</text>
</comment>
<gene>
    <name evidence="2" type="ORF">Tco_0842226</name>
</gene>
<reference evidence="2" key="2">
    <citation type="submission" date="2022-01" db="EMBL/GenBank/DDBJ databases">
        <authorList>
            <person name="Yamashiro T."/>
            <person name="Shiraishi A."/>
            <person name="Satake H."/>
            <person name="Nakayama K."/>
        </authorList>
    </citation>
    <scope>NUCLEOTIDE SEQUENCE</scope>
</reference>
<dbReference type="Proteomes" id="UP001151760">
    <property type="component" value="Unassembled WGS sequence"/>
</dbReference>